<dbReference type="EMBL" id="CP015402">
    <property type="protein sequence ID" value="ANU64651.1"/>
    <property type="molecule type" value="Genomic_DNA"/>
</dbReference>
<reference evidence="2" key="1">
    <citation type="submission" date="2016-04" db="EMBL/GenBank/DDBJ databases">
        <title>Complete Genome Sequences of Twelve Strains of a Stable Defined Moderately Diverse Mouse Microbiota 2 (sDMDMm2).</title>
        <authorList>
            <person name="Uchimura Y."/>
            <person name="Wyss M."/>
            <person name="Brugiroux S."/>
            <person name="Limenitakis J.P."/>
            <person name="Stecher B."/>
            <person name="McCoy K.D."/>
            <person name="Macpherson A.J."/>
        </authorList>
    </citation>
    <scope>NUCLEOTIDE SEQUENCE [LARGE SCALE GENOMIC DNA]</scope>
    <source>
        <strain evidence="2">YL27</strain>
    </source>
</reference>
<organism evidence="1 2">
    <name type="scientific">Muribaculum intestinale</name>
    <dbReference type="NCBI Taxonomy" id="1796646"/>
    <lineage>
        <taxon>Bacteria</taxon>
        <taxon>Pseudomonadati</taxon>
        <taxon>Bacteroidota</taxon>
        <taxon>Bacteroidia</taxon>
        <taxon>Bacteroidales</taxon>
        <taxon>Muribaculaceae</taxon>
        <taxon>Muribaculum</taxon>
    </lineage>
</organism>
<dbReference type="InterPro" id="IPR016181">
    <property type="entry name" value="Acyl_CoA_acyltransferase"/>
</dbReference>
<dbReference type="KEGG" id="pary:A4V02_13590"/>
<dbReference type="RefSeq" id="WP_068961923.1">
    <property type="nucleotide sequence ID" value="NZ_CAJTAP010000030.1"/>
</dbReference>
<dbReference type="AlphaFoldDB" id="A0A1B1SCV4"/>
<sequence>MMINAVTPREYGMMFPCPPHIFNGVAFTEHNRHKCDDGDVRYLFAGDGKVRGGIILGRRDGMLHSPFSAPFGGLTVNRNQCFAAVDGMWHDVVEYCRAEGLGLRVTLPPEPYAPELTVKSVSALSRLGLTPTLDVSYHLDLGRGSFRDGVSRSCRKLLNQASGNGLSVAKVVPVPENILRVYNIIRTNHLSKGRPMWMEPDDVISTAMLVKADFFLLMHDGADIAGAMVYPAGEGIAQVVYWGDMPGYSELRAMNLLAEYVYEYYRRAGMRLLDLGPATETGVPNYGLCVFKESLGAEPTLKYTMMLQG</sequence>
<dbReference type="OrthoDB" id="9786422at2"/>
<evidence type="ECO:0000313" key="1">
    <source>
        <dbReference type="EMBL" id="ANU64651.1"/>
    </source>
</evidence>
<accession>A0A1B1SCV4</accession>
<dbReference type="GeneID" id="65537908"/>
<gene>
    <name evidence="1" type="ORF">A4V02_13590</name>
</gene>
<accession>A0A1Z2XFP2</accession>
<evidence type="ECO:0008006" key="3">
    <source>
        <dbReference type="Google" id="ProtNLM"/>
    </source>
</evidence>
<dbReference type="Gene3D" id="3.40.630.30">
    <property type="match status" value="1"/>
</dbReference>
<dbReference type="Proteomes" id="UP000186351">
    <property type="component" value="Chromosome"/>
</dbReference>
<dbReference type="SUPFAM" id="SSF55729">
    <property type="entry name" value="Acyl-CoA N-acyltransferases (Nat)"/>
    <property type="match status" value="1"/>
</dbReference>
<evidence type="ECO:0000313" key="2">
    <source>
        <dbReference type="Proteomes" id="UP000186351"/>
    </source>
</evidence>
<proteinExistence type="predicted"/>
<protein>
    <recommendedName>
        <fullName evidence="3">BioF2-like acetyltransferase domain-containing protein</fullName>
    </recommendedName>
</protein>
<name>A0A1B1SCV4_9BACT</name>
<keyword evidence="2" id="KW-1185">Reference proteome</keyword>